<evidence type="ECO:0000313" key="1">
    <source>
        <dbReference type="EMBL" id="MDL2406179.1"/>
    </source>
</evidence>
<dbReference type="InterPro" id="IPR029062">
    <property type="entry name" value="Class_I_gatase-like"/>
</dbReference>
<sequence>MPETAAIADAAIADLESRALFERPTAAFRPSAYWFWHSIPDEATCRTQLADFQTKGIGTILIQARLALPREQYLSPHYLLAYSLAADIAAQLGLKLGIYDDYNWISGHAGGRTVEGRDELRERHLFWSSSADTQGTISRIHPAFTLKMGADIIAWQYEGGRIEWCEWTVEAAVLHSSGPIAAYDQIVDVTSQVSIAGSDRASCSYSYDGAVAFGWTLTVFISARSATSRIINYLLPEAAQRFIDVGLEPIVTALGKRVPDPVGSVFYDQPAPGFYRWDQMAGNLGNSLLFAPALKDCVLSKTGVPFAVALLAVVRNVGPETLRLRALFHAAYSTLMNEAFFGRLRGWAEGKEIVLTGHEILAHVSSWAPNGGFTSIDPRVAPAVDFFGIDSIRHETAVDANNLVPQLAPKMGDSVARSNGRSRCVVETYFSAERTEVRAAGQWEVTLEASRAQAIRLACLGARQFLWHGVYQTDGLDNDPTPFTNPRFDFAPGINFEPWWPYHDLFAEEIARVSAFIEAAKPRAPVAILYPLYTAFAEGPRHGHATHIGAWCEQLLAQGCDFMFVSEADIANAAIENRRLLASGLAFDAVVLPSVTVLETTAMLQKLDAFTNAGGRIWSSGETVSTVCTGERVSGSVGVTSHTTAMPNAEMVFSLLSTLTPDGPQISGQRPWQWIGHDVDGWWRMVVFNDGAEDISFDILLGDGFDYAIWDAEQGSVEAFAAVHKLTVELEPHEVRCIRLRKNGRAAVTTSILSSRAALDRSQLIALAEGWTFAAGEGRAFAPISVDNGWEEQSFPAFSGTGIYRLSFTTETEADWMLELPAVHTAVTAYTDGTKVGRRGWRPYRLGLGHLAAGSHELELHVANTAANRYYDNTPYLGSGPDKSGLTASPLLIPLRNRPE</sequence>
<proteinExistence type="predicted"/>
<keyword evidence="2" id="KW-1185">Reference proteome</keyword>
<name>A0ABT7KC33_9HYPH</name>
<accession>A0ABT7KC33</accession>
<dbReference type="EMBL" id="JARFYN010000011">
    <property type="protein sequence ID" value="MDL2406179.1"/>
    <property type="molecule type" value="Genomic_DNA"/>
</dbReference>
<protein>
    <submittedName>
        <fullName evidence="1">Carbohydrate-binding protein</fullName>
    </submittedName>
</protein>
<dbReference type="Proteomes" id="UP001172630">
    <property type="component" value="Unassembled WGS sequence"/>
</dbReference>
<reference evidence="1" key="1">
    <citation type="submission" date="2023-06" db="EMBL/GenBank/DDBJ databases">
        <title>Phylogenetic Diversity of Rhizobium strains.</title>
        <authorList>
            <person name="Moura F.T."/>
            <person name="Helene L.C.F."/>
            <person name="Hungria M."/>
        </authorList>
    </citation>
    <scope>NUCLEOTIDE SEQUENCE</scope>
    <source>
        <strain evidence="1">CCGE524</strain>
    </source>
</reference>
<dbReference type="Gene3D" id="2.60.120.260">
    <property type="entry name" value="Galactose-binding domain-like"/>
    <property type="match status" value="1"/>
</dbReference>
<dbReference type="InterPro" id="IPR053161">
    <property type="entry name" value="Ulvan_degrading_GH"/>
</dbReference>
<dbReference type="Gene3D" id="3.40.50.880">
    <property type="match status" value="1"/>
</dbReference>
<comment type="caution">
    <text evidence="1">The sequence shown here is derived from an EMBL/GenBank/DDBJ whole genome shotgun (WGS) entry which is preliminary data.</text>
</comment>
<dbReference type="SUPFAM" id="SSF49785">
    <property type="entry name" value="Galactose-binding domain-like"/>
    <property type="match status" value="1"/>
</dbReference>
<gene>
    <name evidence="1" type="ORF">PY650_10965</name>
</gene>
<evidence type="ECO:0000313" key="2">
    <source>
        <dbReference type="Proteomes" id="UP001172630"/>
    </source>
</evidence>
<dbReference type="RefSeq" id="WP_285879234.1">
    <property type="nucleotide sequence ID" value="NZ_JARFYN010000011.1"/>
</dbReference>
<dbReference type="PANTHER" id="PTHR36848">
    <property type="entry name" value="DNA-BINDING PROTEIN (PUTATIVE SECRETED PROTEIN)-RELATED"/>
    <property type="match status" value="1"/>
</dbReference>
<organism evidence="1 2">
    <name type="scientific">Rhizobium calliandrae</name>
    <dbReference type="NCBI Taxonomy" id="1312182"/>
    <lineage>
        <taxon>Bacteria</taxon>
        <taxon>Pseudomonadati</taxon>
        <taxon>Pseudomonadota</taxon>
        <taxon>Alphaproteobacteria</taxon>
        <taxon>Hyphomicrobiales</taxon>
        <taxon>Rhizobiaceae</taxon>
        <taxon>Rhizobium/Agrobacterium group</taxon>
        <taxon>Rhizobium</taxon>
    </lineage>
</organism>
<dbReference type="PANTHER" id="PTHR36848:SF2">
    <property type="entry name" value="SECRETED PROTEIN"/>
    <property type="match status" value="1"/>
</dbReference>
<dbReference type="InterPro" id="IPR008979">
    <property type="entry name" value="Galactose-bd-like_sf"/>
</dbReference>